<dbReference type="Proteomes" id="UP001140562">
    <property type="component" value="Unassembled WGS sequence"/>
</dbReference>
<sequence length="199" mass="22261">MPFPFAFPPNASSRLKGLQVCQLSVVGLTIVYTFLAAVIPSKHKAFTFSLLYGLIFTSITTSILINKEQKAGAAGLLTKDKYAKYQLWKIAAGFIMYFVAFIGFAITPGGDDKLGRNENGLIMNGVRVNTFQSLILWTSTFNWVFMWASLFYSCCMTKRESGEIRLEGEEANIGLSQEHNESDEAYARRLQAQDPNWQA</sequence>
<protein>
    <submittedName>
        <fullName evidence="2">Uncharacterized protein</fullName>
    </submittedName>
</protein>
<dbReference type="OrthoDB" id="3751104at2759"/>
<feature type="transmembrane region" description="Helical" evidence="1">
    <location>
        <begin position="134"/>
        <end position="155"/>
    </location>
</feature>
<accession>A0A9W9C240</accession>
<gene>
    <name evidence="2" type="ORF">N0V87_004250</name>
</gene>
<keyword evidence="1" id="KW-0812">Transmembrane</keyword>
<organism evidence="2 3">
    <name type="scientific">Didymella glomerata</name>
    <dbReference type="NCBI Taxonomy" id="749621"/>
    <lineage>
        <taxon>Eukaryota</taxon>
        <taxon>Fungi</taxon>
        <taxon>Dikarya</taxon>
        <taxon>Ascomycota</taxon>
        <taxon>Pezizomycotina</taxon>
        <taxon>Dothideomycetes</taxon>
        <taxon>Pleosporomycetidae</taxon>
        <taxon>Pleosporales</taxon>
        <taxon>Pleosporineae</taxon>
        <taxon>Didymellaceae</taxon>
        <taxon>Didymella</taxon>
    </lineage>
</organism>
<dbReference type="EMBL" id="JAPEUV010000033">
    <property type="protein sequence ID" value="KAJ4338102.1"/>
    <property type="molecule type" value="Genomic_DNA"/>
</dbReference>
<keyword evidence="1" id="KW-0472">Membrane</keyword>
<feature type="transmembrane region" description="Helical" evidence="1">
    <location>
        <begin position="45"/>
        <end position="66"/>
    </location>
</feature>
<evidence type="ECO:0000313" key="2">
    <source>
        <dbReference type="EMBL" id="KAJ4338102.1"/>
    </source>
</evidence>
<reference evidence="2" key="1">
    <citation type="submission" date="2022-10" db="EMBL/GenBank/DDBJ databases">
        <title>Tapping the CABI collections for fungal endophytes: first genome assemblies for Collariella, Neodidymelliopsis, Ascochyta clinopodiicola, Didymella pomorum, Didymosphaeria variabile, Neocosmospora piperis and Neocucurbitaria cava.</title>
        <authorList>
            <person name="Hill R."/>
        </authorList>
    </citation>
    <scope>NUCLEOTIDE SEQUENCE</scope>
    <source>
        <strain evidence="2">IMI 360193</strain>
    </source>
</reference>
<proteinExistence type="predicted"/>
<keyword evidence="1" id="KW-1133">Transmembrane helix</keyword>
<comment type="caution">
    <text evidence="2">The sequence shown here is derived from an EMBL/GenBank/DDBJ whole genome shotgun (WGS) entry which is preliminary data.</text>
</comment>
<feature type="transmembrane region" description="Helical" evidence="1">
    <location>
        <begin position="20"/>
        <end position="39"/>
    </location>
</feature>
<feature type="transmembrane region" description="Helical" evidence="1">
    <location>
        <begin position="87"/>
        <end position="106"/>
    </location>
</feature>
<evidence type="ECO:0000256" key="1">
    <source>
        <dbReference type="SAM" id="Phobius"/>
    </source>
</evidence>
<evidence type="ECO:0000313" key="3">
    <source>
        <dbReference type="Proteomes" id="UP001140562"/>
    </source>
</evidence>
<dbReference type="AlphaFoldDB" id="A0A9W9C240"/>
<name>A0A9W9C240_9PLEO</name>
<keyword evidence="3" id="KW-1185">Reference proteome</keyword>